<dbReference type="Proteomes" id="UP000265836">
    <property type="component" value="Unassembled WGS sequence"/>
</dbReference>
<feature type="domain" description="Zinc finger DksA/TraR C4-type" evidence="5">
    <location>
        <begin position="34"/>
        <end position="66"/>
    </location>
</feature>
<proteinExistence type="predicted"/>
<reference evidence="6 7" key="1">
    <citation type="submission" date="2018-08" db="EMBL/GenBank/DDBJ databases">
        <title>Genome sequencing of rice bacterial endophytes.</title>
        <authorList>
            <person name="Venturi V."/>
        </authorList>
    </citation>
    <scope>NUCLEOTIDE SEQUENCE [LARGE SCALE GENOMIC DNA]</scope>
    <source>
        <strain evidence="6 7">E1205</strain>
    </source>
</reference>
<dbReference type="EMBL" id="QXDA01000004">
    <property type="protein sequence ID" value="RIA22649.1"/>
    <property type="molecule type" value="Genomic_DNA"/>
</dbReference>
<keyword evidence="3" id="KW-0862">Zinc</keyword>
<evidence type="ECO:0000313" key="6">
    <source>
        <dbReference type="EMBL" id="RIA22649.1"/>
    </source>
</evidence>
<dbReference type="GO" id="GO:0008270">
    <property type="term" value="F:zinc ion binding"/>
    <property type="evidence" value="ECO:0007669"/>
    <property type="project" value="UniProtKB-KW"/>
</dbReference>
<protein>
    <submittedName>
        <fullName evidence="6">TraR/DksA family transcriptional regulator</fullName>
    </submittedName>
</protein>
<evidence type="ECO:0000256" key="2">
    <source>
        <dbReference type="ARBA" id="ARBA00022771"/>
    </source>
</evidence>
<evidence type="ECO:0000259" key="5">
    <source>
        <dbReference type="Pfam" id="PF01258"/>
    </source>
</evidence>
<sequence length="71" mass="7755">MADNADRAADEYAVHEQARAASRVNAAPVHRLGCEECDAPIPLERRQALVGHDCLLCIECQQLVERKGGGR</sequence>
<gene>
    <name evidence="6" type="ORF">DFO61_3339</name>
</gene>
<keyword evidence="1" id="KW-0479">Metal-binding</keyword>
<evidence type="ECO:0000256" key="1">
    <source>
        <dbReference type="ARBA" id="ARBA00022723"/>
    </source>
</evidence>
<evidence type="ECO:0000313" key="7">
    <source>
        <dbReference type="Proteomes" id="UP000265836"/>
    </source>
</evidence>
<comment type="caution">
    <text evidence="6">The sequence shown here is derived from an EMBL/GenBank/DDBJ whole genome shotgun (WGS) entry which is preliminary data.</text>
</comment>
<dbReference type="PROSITE" id="PS51128">
    <property type="entry name" value="ZF_DKSA_2"/>
    <property type="match status" value="1"/>
</dbReference>
<dbReference type="Pfam" id="PF01258">
    <property type="entry name" value="zf-dskA_traR"/>
    <property type="match status" value="1"/>
</dbReference>
<dbReference type="AlphaFoldDB" id="A0A397MG41"/>
<evidence type="ECO:0000256" key="4">
    <source>
        <dbReference type="PROSITE-ProRule" id="PRU00510"/>
    </source>
</evidence>
<dbReference type="InterPro" id="IPR000962">
    <property type="entry name" value="Znf_DskA_TraR"/>
</dbReference>
<dbReference type="RefSeq" id="WP_119693798.1">
    <property type="nucleotide sequence ID" value="NZ_QXDA01000004.1"/>
</dbReference>
<name>A0A397MG41_ECTOL</name>
<keyword evidence="2" id="KW-0863">Zinc-finger</keyword>
<organism evidence="6 7">
    <name type="scientific">Ectopseudomonas oleovorans</name>
    <name type="common">Pseudomonas oleovorans</name>
    <dbReference type="NCBI Taxonomy" id="301"/>
    <lineage>
        <taxon>Bacteria</taxon>
        <taxon>Pseudomonadati</taxon>
        <taxon>Pseudomonadota</taxon>
        <taxon>Gammaproteobacteria</taxon>
        <taxon>Pseudomonadales</taxon>
        <taxon>Pseudomonadaceae</taxon>
        <taxon>Ectopseudomonas</taxon>
    </lineage>
</organism>
<accession>A0A397MG41</accession>
<evidence type="ECO:0000256" key="3">
    <source>
        <dbReference type="ARBA" id="ARBA00022833"/>
    </source>
</evidence>
<comment type="caution">
    <text evidence="4">Lacks conserved residue(s) required for the propagation of feature annotation.</text>
</comment>